<name>A0A9J7AVP7_9PROT</name>
<evidence type="ECO:0000313" key="7">
    <source>
        <dbReference type="Proteomes" id="UP001060336"/>
    </source>
</evidence>
<dbReference type="SUPFAM" id="SSF48179">
    <property type="entry name" value="6-phosphogluconate dehydrogenase C-terminal domain-like"/>
    <property type="match status" value="1"/>
</dbReference>
<dbReference type="InterPro" id="IPR013328">
    <property type="entry name" value="6PGD_dom2"/>
</dbReference>
<dbReference type="InterPro" id="IPR029154">
    <property type="entry name" value="HIBADH-like_NADP-bd"/>
</dbReference>
<dbReference type="SUPFAM" id="SSF51735">
    <property type="entry name" value="NAD(P)-binding Rossmann-fold domains"/>
    <property type="match status" value="1"/>
</dbReference>
<dbReference type="InterPro" id="IPR006115">
    <property type="entry name" value="6PGDH_NADP-bd"/>
</dbReference>
<dbReference type="AlphaFoldDB" id="A0A9J7AVP7"/>
<evidence type="ECO:0000313" key="6">
    <source>
        <dbReference type="EMBL" id="UUX50874.1"/>
    </source>
</evidence>
<dbReference type="InterPro" id="IPR015815">
    <property type="entry name" value="HIBADH-related"/>
</dbReference>
<feature type="domain" description="6-phosphogluconate dehydrogenase NADP-binding" evidence="4">
    <location>
        <begin position="6"/>
        <end position="166"/>
    </location>
</feature>
<dbReference type="GO" id="GO:0050661">
    <property type="term" value="F:NADP binding"/>
    <property type="evidence" value="ECO:0007669"/>
    <property type="project" value="InterPro"/>
</dbReference>
<dbReference type="Proteomes" id="UP001060336">
    <property type="component" value="Chromosome"/>
</dbReference>
<proteinExistence type="predicted"/>
<dbReference type="PANTHER" id="PTHR43060:SF15">
    <property type="entry name" value="3-HYDROXYISOBUTYRATE DEHYDROGENASE-LIKE 1, MITOCHONDRIAL-RELATED"/>
    <property type="match status" value="1"/>
</dbReference>
<keyword evidence="2" id="KW-0520">NAD</keyword>
<dbReference type="InterPro" id="IPR008927">
    <property type="entry name" value="6-PGluconate_DH-like_C_sf"/>
</dbReference>
<sequence length="296" mass="30829">MSEKLRVGFIGAGLMGHGMAKNLVERGFPLTVMGNRNRQPIDHLVSLGATEAKTARAVAEASDIVFLCLPNSAVVDKVVLGPDGIAEGAHDGLIVADSTTADPTETKRIGAALAEKGVAMLDTPLTMTPKEAEAGTLNVLVGGLAEVLERARPAIACFGRNIFHVGPLGAAHSLKLINNFMSMSMVALFSEAVVTARKAGVSVDGLHELISAGALNNPLFQKVMDWPLKGDASGLQFAIENALKDVSYYNRVAADAGATAPIGATVQQIYALANAQGEGKTHVPKLMDVLGRLNGL</sequence>
<gene>
    <name evidence="6" type="ORF">NUH88_04045</name>
</gene>
<dbReference type="RefSeq" id="WP_257770119.1">
    <property type="nucleotide sequence ID" value="NZ_CP102480.1"/>
</dbReference>
<dbReference type="PANTHER" id="PTHR43060">
    <property type="entry name" value="3-HYDROXYISOBUTYRATE DEHYDROGENASE-LIKE 1, MITOCHONDRIAL-RELATED"/>
    <property type="match status" value="1"/>
</dbReference>
<dbReference type="Pfam" id="PF14833">
    <property type="entry name" value="NAD_binding_11"/>
    <property type="match status" value="1"/>
</dbReference>
<dbReference type="EMBL" id="CP102480">
    <property type="protein sequence ID" value="UUX50874.1"/>
    <property type="molecule type" value="Genomic_DNA"/>
</dbReference>
<dbReference type="Gene3D" id="3.40.50.720">
    <property type="entry name" value="NAD(P)-binding Rossmann-like Domain"/>
    <property type="match status" value="1"/>
</dbReference>
<feature type="domain" description="3-hydroxyisobutyrate dehydrogenase-like NAD-binding" evidence="5">
    <location>
        <begin position="169"/>
        <end position="282"/>
    </location>
</feature>
<keyword evidence="1" id="KW-0560">Oxidoreductase</keyword>
<evidence type="ECO:0000256" key="2">
    <source>
        <dbReference type="ARBA" id="ARBA00023027"/>
    </source>
</evidence>
<keyword evidence="7" id="KW-1185">Reference proteome</keyword>
<evidence type="ECO:0000256" key="3">
    <source>
        <dbReference type="PIRSR" id="PIRSR000103-1"/>
    </source>
</evidence>
<accession>A0A9J7AVP7</accession>
<dbReference type="GO" id="GO:0016491">
    <property type="term" value="F:oxidoreductase activity"/>
    <property type="evidence" value="ECO:0007669"/>
    <property type="project" value="UniProtKB-KW"/>
</dbReference>
<dbReference type="PIRSF" id="PIRSF000103">
    <property type="entry name" value="HIBADH"/>
    <property type="match status" value="1"/>
</dbReference>
<feature type="active site" evidence="3">
    <location>
        <position position="175"/>
    </location>
</feature>
<evidence type="ECO:0000259" key="4">
    <source>
        <dbReference type="Pfam" id="PF03446"/>
    </source>
</evidence>
<dbReference type="GO" id="GO:0051287">
    <property type="term" value="F:NAD binding"/>
    <property type="evidence" value="ECO:0007669"/>
    <property type="project" value="InterPro"/>
</dbReference>
<dbReference type="Gene3D" id="1.10.1040.10">
    <property type="entry name" value="N-(1-d-carboxylethyl)-l-norvaline Dehydrogenase, domain 2"/>
    <property type="match status" value="1"/>
</dbReference>
<evidence type="ECO:0000259" key="5">
    <source>
        <dbReference type="Pfam" id="PF14833"/>
    </source>
</evidence>
<organism evidence="6 7">
    <name type="scientific">Nisaea acidiphila</name>
    <dbReference type="NCBI Taxonomy" id="1862145"/>
    <lineage>
        <taxon>Bacteria</taxon>
        <taxon>Pseudomonadati</taxon>
        <taxon>Pseudomonadota</taxon>
        <taxon>Alphaproteobacteria</taxon>
        <taxon>Rhodospirillales</taxon>
        <taxon>Thalassobaculaceae</taxon>
        <taxon>Nisaea</taxon>
    </lineage>
</organism>
<protein>
    <submittedName>
        <fullName evidence="6">NAD(P)-dependent oxidoreductase</fullName>
    </submittedName>
</protein>
<dbReference type="Pfam" id="PF03446">
    <property type="entry name" value="NAD_binding_2"/>
    <property type="match status" value="1"/>
</dbReference>
<evidence type="ECO:0000256" key="1">
    <source>
        <dbReference type="ARBA" id="ARBA00023002"/>
    </source>
</evidence>
<dbReference type="KEGG" id="naci:NUH88_04045"/>
<reference evidence="6" key="1">
    <citation type="submission" date="2022-08" db="EMBL/GenBank/DDBJ databases">
        <title>Nisaea acidiphila sp. nov., isolated from a marine algal debris and emended description of the genus Nisaea Urios et al. 2008.</title>
        <authorList>
            <person name="Kwon K."/>
        </authorList>
    </citation>
    <scope>NUCLEOTIDE SEQUENCE</scope>
    <source>
        <strain evidence="6">MEBiC11861</strain>
    </source>
</reference>
<dbReference type="InterPro" id="IPR036291">
    <property type="entry name" value="NAD(P)-bd_dom_sf"/>
</dbReference>